<sequence length="131" mass="15404">MENLTQYLDKSLIPLEDKVKEYLGVERDIRILDVELLSLQSMKSDFDPEQHDLEQEMRQGTKNTDLNDKEQKMAELLDKYGKLRNELIQMLPEKNKFIEINLGYGPSMVGYFTIDHETRQPLPEPVLRVVH</sequence>
<evidence type="ECO:0000313" key="2">
    <source>
        <dbReference type="EMBL" id="NEM98546.1"/>
    </source>
</evidence>
<comment type="caution">
    <text evidence="2">The sequence shown here is derived from an EMBL/GenBank/DDBJ whole genome shotgun (WGS) entry which is preliminary data.</text>
</comment>
<reference evidence="2 3" key="1">
    <citation type="submission" date="2020-02" db="EMBL/GenBank/DDBJ databases">
        <authorList>
            <person name="Kim M.K."/>
        </authorList>
    </citation>
    <scope>NUCLEOTIDE SEQUENCE [LARGE SCALE GENOMIC DNA]</scope>
    <source>
        <strain evidence="2 3">BT327</strain>
    </source>
</reference>
<feature type="region of interest" description="Disordered" evidence="1">
    <location>
        <begin position="50"/>
        <end position="69"/>
    </location>
</feature>
<keyword evidence="3" id="KW-1185">Reference proteome</keyword>
<dbReference type="Proteomes" id="UP000474777">
    <property type="component" value="Unassembled WGS sequence"/>
</dbReference>
<gene>
    <name evidence="2" type="ORF">GXP69_12645</name>
</gene>
<protein>
    <submittedName>
        <fullName evidence="2">Uncharacterized protein</fullName>
    </submittedName>
</protein>
<evidence type="ECO:0000313" key="3">
    <source>
        <dbReference type="Proteomes" id="UP000474777"/>
    </source>
</evidence>
<dbReference type="AlphaFoldDB" id="A0A6B3LW71"/>
<evidence type="ECO:0000256" key="1">
    <source>
        <dbReference type="SAM" id="MobiDB-lite"/>
    </source>
</evidence>
<dbReference type="RefSeq" id="WP_163915438.1">
    <property type="nucleotide sequence ID" value="NZ_JAAGWD010000005.1"/>
</dbReference>
<proteinExistence type="predicted"/>
<dbReference type="EMBL" id="JAAGWD010000005">
    <property type="protein sequence ID" value="NEM98546.1"/>
    <property type="molecule type" value="Genomic_DNA"/>
</dbReference>
<organism evidence="2 3">
    <name type="scientific">Pontibacter burrus</name>
    <dbReference type="NCBI Taxonomy" id="2704466"/>
    <lineage>
        <taxon>Bacteria</taxon>
        <taxon>Pseudomonadati</taxon>
        <taxon>Bacteroidota</taxon>
        <taxon>Cytophagia</taxon>
        <taxon>Cytophagales</taxon>
        <taxon>Hymenobacteraceae</taxon>
        <taxon>Pontibacter</taxon>
    </lineage>
</organism>
<accession>A0A6B3LW71</accession>
<name>A0A6B3LW71_9BACT</name>